<evidence type="ECO:0000259" key="3">
    <source>
        <dbReference type="PROSITE" id="PS51109"/>
    </source>
</evidence>
<dbReference type="PANTHER" id="PTHR39160:SF4">
    <property type="entry name" value="RESUSCITATION-PROMOTING FACTOR RPFB"/>
    <property type="match status" value="1"/>
</dbReference>
<dbReference type="InterPro" id="IPR036908">
    <property type="entry name" value="RlpA-like_sf"/>
</dbReference>
<feature type="domain" description="G5" evidence="3">
    <location>
        <begin position="166"/>
        <end position="246"/>
    </location>
</feature>
<dbReference type="PROSITE" id="PS51109">
    <property type="entry name" value="G5"/>
    <property type="match status" value="1"/>
</dbReference>
<dbReference type="Gene3D" id="2.40.40.10">
    <property type="entry name" value="RlpA-like domain"/>
    <property type="match status" value="1"/>
</dbReference>
<dbReference type="EMBL" id="QWKU01000001">
    <property type="protein sequence ID" value="RID95029.1"/>
    <property type="molecule type" value="Genomic_DNA"/>
</dbReference>
<feature type="transmembrane region" description="Helical" evidence="2">
    <location>
        <begin position="27"/>
        <end position="47"/>
    </location>
</feature>
<keyword evidence="2" id="KW-0472">Membrane</keyword>
<organism evidence="4 5">
    <name type="scientific">Dialister pneumosintes</name>
    <dbReference type="NCBI Taxonomy" id="39950"/>
    <lineage>
        <taxon>Bacteria</taxon>
        <taxon>Bacillati</taxon>
        <taxon>Bacillota</taxon>
        <taxon>Negativicutes</taxon>
        <taxon>Veillonellales</taxon>
        <taxon>Veillonellaceae</taxon>
        <taxon>Dialister</taxon>
    </lineage>
</organism>
<evidence type="ECO:0000256" key="2">
    <source>
        <dbReference type="SAM" id="Phobius"/>
    </source>
</evidence>
<keyword evidence="2" id="KW-1133">Transmembrane helix</keyword>
<dbReference type="InterPro" id="IPR010611">
    <property type="entry name" value="3D_dom"/>
</dbReference>
<dbReference type="Proteomes" id="UP000266262">
    <property type="component" value="Unassembled WGS sequence"/>
</dbReference>
<dbReference type="Pfam" id="PF06725">
    <property type="entry name" value="3D"/>
    <property type="match status" value="1"/>
</dbReference>
<dbReference type="InterPro" id="IPR051933">
    <property type="entry name" value="Resuscitation_pf_RpfB"/>
</dbReference>
<comment type="caution">
    <text evidence="4">The sequence shown here is derived from an EMBL/GenBank/DDBJ whole genome shotgun (WGS) entry which is preliminary data.</text>
</comment>
<dbReference type="Pfam" id="PF03990">
    <property type="entry name" value="DUF348"/>
    <property type="match status" value="2"/>
</dbReference>
<keyword evidence="2" id="KW-0812">Transmembrane</keyword>
<accession>A0ABX9MCG1</accession>
<keyword evidence="5" id="KW-1185">Reference proteome</keyword>
<name>A0ABX9MCG1_9FIRM</name>
<reference evidence="4 5" key="1">
    <citation type="submission" date="2018-08" db="EMBL/GenBank/DDBJ databases">
        <title>Draft genome sequence of Dialister pneumosintes KCOM 1685.</title>
        <authorList>
            <person name="Kook J.-K."/>
            <person name="Park S.-N."/>
            <person name="Lim Y.K."/>
        </authorList>
    </citation>
    <scope>NUCLEOTIDE SEQUENCE [LARGE SCALE GENOMIC DNA]</scope>
    <source>
        <strain evidence="4 5">KCOM 1685</strain>
    </source>
</reference>
<dbReference type="InterPro" id="IPR011098">
    <property type="entry name" value="G5_dom"/>
</dbReference>
<sequence length="342" mass="37548">MSVYGRIFHIGEIIVGNIKLIKLRRMAVGMLMLLIPVIGSQIAMASLSSESMFSKEGKKITIIDGENRITVHSNSNDYKQIIFENNITFGKHDSYWTSSNVVNEGSVIVIERAVPVILDVKGKQKKVYTTDKTVQGVLNTQGFDWKTMTALEDDMEMVRAGMVIHVVPYTTKIVTVEQDGDVVYDKWYDSSLSSSEQVIVKEGRPDKVKATIQQTIVEGKVVKKQIIETETIAHGEHGMMKTGDSQANVLGWVSHMYATAYHPADGNGDGITATGTKAGYGTIAVDPAVIPLGSKVYVPNYGDAVAADTGGAIKGNRVDLCMENYSECFDFGVRYVDVFVHY</sequence>
<keyword evidence="1" id="KW-0732">Signal</keyword>
<proteinExistence type="predicted"/>
<dbReference type="PANTHER" id="PTHR39160">
    <property type="entry name" value="CELL WALL-BINDING PROTEIN YOCH"/>
    <property type="match status" value="1"/>
</dbReference>
<gene>
    <name evidence="4" type="ORF">DX915_06105</name>
</gene>
<dbReference type="InterPro" id="IPR007137">
    <property type="entry name" value="DUF348"/>
</dbReference>
<dbReference type="CDD" id="cd22786">
    <property type="entry name" value="DPBB_YuiC-like"/>
    <property type="match status" value="1"/>
</dbReference>
<protein>
    <recommendedName>
        <fullName evidence="3">G5 domain-containing protein</fullName>
    </recommendedName>
</protein>
<evidence type="ECO:0000313" key="4">
    <source>
        <dbReference type="EMBL" id="RID95029.1"/>
    </source>
</evidence>
<dbReference type="SUPFAM" id="SSF50685">
    <property type="entry name" value="Barwin-like endoglucanases"/>
    <property type="match status" value="1"/>
</dbReference>
<evidence type="ECO:0000313" key="5">
    <source>
        <dbReference type="Proteomes" id="UP000266262"/>
    </source>
</evidence>
<evidence type="ECO:0000256" key="1">
    <source>
        <dbReference type="ARBA" id="ARBA00022729"/>
    </source>
</evidence>